<evidence type="ECO:0000259" key="5">
    <source>
        <dbReference type="PROSITE" id="PS50931"/>
    </source>
</evidence>
<dbReference type="eggNOG" id="COG0583">
    <property type="taxonomic scope" value="Bacteria"/>
</dbReference>
<dbReference type="PROSITE" id="PS50931">
    <property type="entry name" value="HTH_LYSR"/>
    <property type="match status" value="1"/>
</dbReference>
<dbReference type="RefSeq" id="WP_075799417.1">
    <property type="nucleotide sequence ID" value="NZ_CP015583.1"/>
</dbReference>
<comment type="similarity">
    <text evidence="1">Belongs to the LysR transcriptional regulatory family.</text>
</comment>
<dbReference type="InterPro" id="IPR000847">
    <property type="entry name" value="LysR_HTH_N"/>
</dbReference>
<dbReference type="InterPro" id="IPR005119">
    <property type="entry name" value="LysR_subst-bd"/>
</dbReference>
<gene>
    <name evidence="6" type="ORF">RGI145_17610</name>
</gene>
<dbReference type="SUPFAM" id="SSF53850">
    <property type="entry name" value="Periplasmic binding protein-like II"/>
    <property type="match status" value="1"/>
</dbReference>
<dbReference type="InterPro" id="IPR036388">
    <property type="entry name" value="WH-like_DNA-bd_sf"/>
</dbReference>
<dbReference type="STRING" id="257708.RGI145_17610"/>
<protein>
    <submittedName>
        <fullName evidence="6">LysR family transcriptional regulator</fullName>
    </submittedName>
</protein>
<dbReference type="PANTHER" id="PTHR30419:SF8">
    <property type="entry name" value="NITROGEN ASSIMILATION TRANSCRIPTIONAL ACTIVATOR-RELATED"/>
    <property type="match status" value="1"/>
</dbReference>
<dbReference type="KEGG" id="rgi:RGI145_17610"/>
<dbReference type="Gene3D" id="1.10.10.10">
    <property type="entry name" value="Winged helix-like DNA-binding domain superfamily/Winged helix DNA-binding domain"/>
    <property type="match status" value="1"/>
</dbReference>
<dbReference type="Pfam" id="PF03466">
    <property type="entry name" value="LysR_substrate"/>
    <property type="match status" value="1"/>
</dbReference>
<evidence type="ECO:0000256" key="4">
    <source>
        <dbReference type="ARBA" id="ARBA00023163"/>
    </source>
</evidence>
<proteinExistence type="inferred from homology"/>
<reference evidence="6 7" key="1">
    <citation type="submission" date="2016-05" db="EMBL/GenBank/DDBJ databases">
        <title>Complete Genome and Methylome Analysis of Psychrotrophic Bacterial Isolates from Antarctic Lake Untersee.</title>
        <authorList>
            <person name="Fomenkov A."/>
            <person name="Akimov V.N."/>
            <person name="Vasilyeva L.V."/>
            <person name="Andersen D."/>
            <person name="Vincze T."/>
            <person name="Roberts R.J."/>
        </authorList>
    </citation>
    <scope>NUCLEOTIDE SEQUENCE [LARGE SCALE GENOMIC DNA]</scope>
    <source>
        <strain evidence="6 7">U14-5</strain>
    </source>
</reference>
<evidence type="ECO:0000256" key="2">
    <source>
        <dbReference type="ARBA" id="ARBA00023015"/>
    </source>
</evidence>
<dbReference type="Pfam" id="PF00126">
    <property type="entry name" value="HTH_1"/>
    <property type="match status" value="1"/>
</dbReference>
<keyword evidence="3" id="KW-0238">DNA-binding</keyword>
<dbReference type="PANTHER" id="PTHR30419">
    <property type="entry name" value="HTH-TYPE TRANSCRIPTIONAL REGULATOR YBHD"/>
    <property type="match status" value="1"/>
</dbReference>
<dbReference type="GO" id="GO:0003700">
    <property type="term" value="F:DNA-binding transcription factor activity"/>
    <property type="evidence" value="ECO:0007669"/>
    <property type="project" value="InterPro"/>
</dbReference>
<dbReference type="InterPro" id="IPR036390">
    <property type="entry name" value="WH_DNA-bd_sf"/>
</dbReference>
<accession>A0A1L7AIY5</accession>
<dbReference type="GO" id="GO:0005829">
    <property type="term" value="C:cytosol"/>
    <property type="evidence" value="ECO:0007669"/>
    <property type="project" value="TreeGrafter"/>
</dbReference>
<sequence length="321" mass="34845">MATPSPAPLPPDWFARFRLKLRHLQLLASLDETRNLNRTAEALGITQPAASRLLAEIERIVGEPAFLRRPRGLVPNALGEVLARRARTVLMDLTQAAAEMNSLRGGLGGAVAVGAVTGPAVDILSRAVEAVQRSSPGLQITVEVDTSAPLVAHLLEGRLDFVLARLPPEMAPDAILYREAAEEELCFLVRAGHPLLHRRGLALRDLLDLPWVLQPPGTLLRRRVDLLFLRLGLPLPGRMLNTSSVLLTLANLSRSDAVGVISGSVANIFAPKGQFRRLPPLRDVPHLAVEPFGLIRLRERPLSPPAQRLFGAVEGLLFPEG</sequence>
<dbReference type="EMBL" id="CP015583">
    <property type="protein sequence ID" value="APT58660.1"/>
    <property type="molecule type" value="Genomic_DNA"/>
</dbReference>
<feature type="domain" description="HTH lysR-type" evidence="5">
    <location>
        <begin position="19"/>
        <end position="76"/>
    </location>
</feature>
<dbReference type="GO" id="GO:0003677">
    <property type="term" value="F:DNA binding"/>
    <property type="evidence" value="ECO:0007669"/>
    <property type="project" value="UniProtKB-KW"/>
</dbReference>
<dbReference type="InterPro" id="IPR050950">
    <property type="entry name" value="HTH-type_LysR_regulators"/>
</dbReference>
<dbReference type="AlphaFoldDB" id="A0A1L7AIY5"/>
<evidence type="ECO:0000313" key="6">
    <source>
        <dbReference type="EMBL" id="APT58660.1"/>
    </source>
</evidence>
<name>A0A1L7AIY5_9PROT</name>
<evidence type="ECO:0000313" key="7">
    <source>
        <dbReference type="Proteomes" id="UP000185494"/>
    </source>
</evidence>
<organism evidence="6 7">
    <name type="scientific">Roseomonas gilardii</name>
    <dbReference type="NCBI Taxonomy" id="257708"/>
    <lineage>
        <taxon>Bacteria</taxon>
        <taxon>Pseudomonadati</taxon>
        <taxon>Pseudomonadota</taxon>
        <taxon>Alphaproteobacteria</taxon>
        <taxon>Acetobacterales</taxon>
        <taxon>Roseomonadaceae</taxon>
        <taxon>Roseomonas</taxon>
    </lineage>
</organism>
<evidence type="ECO:0000256" key="1">
    <source>
        <dbReference type="ARBA" id="ARBA00009437"/>
    </source>
</evidence>
<dbReference type="Gene3D" id="3.40.190.10">
    <property type="entry name" value="Periplasmic binding protein-like II"/>
    <property type="match status" value="2"/>
</dbReference>
<keyword evidence="2" id="KW-0805">Transcription regulation</keyword>
<dbReference type="Proteomes" id="UP000185494">
    <property type="component" value="Chromosome 1"/>
</dbReference>
<dbReference type="SUPFAM" id="SSF46785">
    <property type="entry name" value="Winged helix' DNA-binding domain"/>
    <property type="match status" value="1"/>
</dbReference>
<keyword evidence="4" id="KW-0804">Transcription</keyword>
<evidence type="ECO:0000256" key="3">
    <source>
        <dbReference type="ARBA" id="ARBA00023125"/>
    </source>
</evidence>